<evidence type="ECO:0000313" key="3">
    <source>
        <dbReference type="Proteomes" id="UP000620064"/>
    </source>
</evidence>
<comment type="caution">
    <text evidence="2">The sequence shown here is derived from an EMBL/GenBank/DDBJ whole genome shotgun (WGS) entry which is preliminary data.</text>
</comment>
<proteinExistence type="predicted"/>
<evidence type="ECO:0000256" key="1">
    <source>
        <dbReference type="SAM" id="SignalP"/>
    </source>
</evidence>
<evidence type="ECO:0000313" key="2">
    <source>
        <dbReference type="EMBL" id="GGP02484.1"/>
    </source>
</evidence>
<dbReference type="PROSITE" id="PS51257">
    <property type="entry name" value="PROKAR_LIPOPROTEIN"/>
    <property type="match status" value="1"/>
</dbReference>
<reference evidence="3" key="1">
    <citation type="journal article" date="2019" name="Int. J. Syst. Evol. Microbiol.">
        <title>The Global Catalogue of Microorganisms (GCM) 10K type strain sequencing project: providing services to taxonomists for standard genome sequencing and annotation.</title>
        <authorList>
            <consortium name="The Broad Institute Genomics Platform"/>
            <consortium name="The Broad Institute Genome Sequencing Center for Infectious Disease"/>
            <person name="Wu L."/>
            <person name="Ma J."/>
        </authorList>
    </citation>
    <scope>NUCLEOTIDE SEQUENCE [LARGE SCALE GENOMIC DNA]</scope>
    <source>
        <strain evidence="3">CGMCC 1.7656</strain>
    </source>
</reference>
<sequence>MKNLFKLLGILFLMSAISCVTTLPQPIKPDTSAKRGATVIKDCTGTYVKFDNNNSDYLVCNSSMLNSFQNGARVSVSYRGVGKCSTTIEPKCKMFHENKGSVEILSVE</sequence>
<dbReference type="RefSeq" id="WP_188616694.1">
    <property type="nucleotide sequence ID" value="NZ_BMLV01000001.1"/>
</dbReference>
<organism evidence="2 3">
    <name type="scientific">Cloacibacterium rupense</name>
    <dbReference type="NCBI Taxonomy" id="517423"/>
    <lineage>
        <taxon>Bacteria</taxon>
        <taxon>Pseudomonadati</taxon>
        <taxon>Bacteroidota</taxon>
        <taxon>Flavobacteriia</taxon>
        <taxon>Flavobacteriales</taxon>
        <taxon>Weeksellaceae</taxon>
    </lineage>
</organism>
<dbReference type="Proteomes" id="UP000620064">
    <property type="component" value="Unassembled WGS sequence"/>
</dbReference>
<keyword evidence="3" id="KW-1185">Reference proteome</keyword>
<name>A0ABQ2NG40_9FLAO</name>
<gene>
    <name evidence="2" type="ORF">GCM10010992_07050</name>
</gene>
<keyword evidence="1" id="KW-0732">Signal</keyword>
<evidence type="ECO:0008006" key="4">
    <source>
        <dbReference type="Google" id="ProtNLM"/>
    </source>
</evidence>
<accession>A0ABQ2NG40</accession>
<feature type="signal peptide" evidence="1">
    <location>
        <begin position="1"/>
        <end position="22"/>
    </location>
</feature>
<dbReference type="EMBL" id="BMLV01000001">
    <property type="protein sequence ID" value="GGP02484.1"/>
    <property type="molecule type" value="Genomic_DNA"/>
</dbReference>
<protein>
    <recommendedName>
        <fullName evidence="4">Lipoprotein</fullName>
    </recommendedName>
</protein>
<feature type="chain" id="PRO_5046967483" description="Lipoprotein" evidence="1">
    <location>
        <begin position="23"/>
        <end position="108"/>
    </location>
</feature>